<feature type="transmembrane region" description="Helical" evidence="1">
    <location>
        <begin position="58"/>
        <end position="82"/>
    </location>
</feature>
<feature type="transmembrane region" description="Helical" evidence="1">
    <location>
        <begin position="13"/>
        <end position="46"/>
    </location>
</feature>
<dbReference type="Proteomes" id="UP000287352">
    <property type="component" value="Unassembled WGS sequence"/>
</dbReference>
<gene>
    <name evidence="2" type="ORF">KTT_08470</name>
</gene>
<evidence type="ECO:0000256" key="1">
    <source>
        <dbReference type="SAM" id="Phobius"/>
    </source>
</evidence>
<proteinExistence type="predicted"/>
<evidence type="ECO:0000313" key="2">
    <source>
        <dbReference type="EMBL" id="GCE10988.1"/>
    </source>
</evidence>
<keyword evidence="1" id="KW-1133">Transmembrane helix</keyword>
<sequence length="151" mass="17367">MTYDPPGLSMGDLIWIIVYYLAPVITLIFLPILWFVYPLFLLFAFVYGPRRPKPLYHYLQAFLSCVCFFICVIISVILGAIFLHNAEVLSSIALFDLLLIFASFIFALFMVGMIALDRPASVPGIAFLAHKYVKLRTSRPSRQFPRRQRQL</sequence>
<dbReference type="AlphaFoldDB" id="A0A401ZVP8"/>
<name>A0A401ZVP8_9CHLR</name>
<dbReference type="EMBL" id="BIFR01000001">
    <property type="protein sequence ID" value="GCE10988.1"/>
    <property type="molecule type" value="Genomic_DNA"/>
</dbReference>
<feature type="transmembrane region" description="Helical" evidence="1">
    <location>
        <begin position="88"/>
        <end position="111"/>
    </location>
</feature>
<dbReference type="RefSeq" id="WP_126578542.1">
    <property type="nucleotide sequence ID" value="NZ_BIFR01000001.1"/>
</dbReference>
<keyword evidence="1" id="KW-0812">Transmembrane</keyword>
<reference evidence="3" key="1">
    <citation type="submission" date="2018-12" db="EMBL/GenBank/DDBJ databases">
        <title>Tengunoibacter tsumagoiensis gen. nov., sp. nov., Dictyobacter kobayashii sp. nov., D. alpinus sp. nov., and D. joshuensis sp. nov. and description of Dictyobacteraceae fam. nov. within the order Ktedonobacterales isolated from Tengu-no-mugimeshi.</title>
        <authorList>
            <person name="Wang C.M."/>
            <person name="Zheng Y."/>
            <person name="Sakai Y."/>
            <person name="Toyoda A."/>
            <person name="Minakuchi Y."/>
            <person name="Abe K."/>
            <person name="Yokota A."/>
            <person name="Yabe S."/>
        </authorList>
    </citation>
    <scope>NUCLEOTIDE SEQUENCE [LARGE SCALE GENOMIC DNA]</scope>
    <source>
        <strain evidence="3">Uno3</strain>
    </source>
</reference>
<keyword evidence="1" id="KW-0472">Membrane</keyword>
<protein>
    <submittedName>
        <fullName evidence="2">Uncharacterized protein</fullName>
    </submittedName>
</protein>
<organism evidence="2 3">
    <name type="scientific">Tengunoibacter tsumagoiensis</name>
    <dbReference type="NCBI Taxonomy" id="2014871"/>
    <lineage>
        <taxon>Bacteria</taxon>
        <taxon>Bacillati</taxon>
        <taxon>Chloroflexota</taxon>
        <taxon>Ktedonobacteria</taxon>
        <taxon>Ktedonobacterales</taxon>
        <taxon>Dictyobacteraceae</taxon>
        <taxon>Tengunoibacter</taxon>
    </lineage>
</organism>
<keyword evidence="3" id="KW-1185">Reference proteome</keyword>
<comment type="caution">
    <text evidence="2">The sequence shown here is derived from an EMBL/GenBank/DDBJ whole genome shotgun (WGS) entry which is preliminary data.</text>
</comment>
<accession>A0A401ZVP8</accession>
<evidence type="ECO:0000313" key="3">
    <source>
        <dbReference type="Proteomes" id="UP000287352"/>
    </source>
</evidence>